<dbReference type="EMBL" id="CP041356">
    <property type="protein sequence ID" value="QDK70279.1"/>
    <property type="molecule type" value="Genomic_DNA"/>
</dbReference>
<gene>
    <name evidence="1" type="ORF">FLP15_02735</name>
</gene>
<dbReference type="Pfam" id="PF13563">
    <property type="entry name" value="2_5_RNA_ligase2"/>
    <property type="match status" value="1"/>
</dbReference>
<evidence type="ECO:0000313" key="2">
    <source>
        <dbReference type="Proteomes" id="UP000315128"/>
    </source>
</evidence>
<keyword evidence="2" id="KW-1185">Reference proteome</keyword>
<dbReference type="Gene3D" id="3.90.1140.10">
    <property type="entry name" value="Cyclic phosphodiesterase"/>
    <property type="match status" value="1"/>
</dbReference>
<dbReference type="KEGG" id="lack:FLP15_02735"/>
<organism evidence="1 2">
    <name type="scientific">Lactococcus protaetiae</name>
    <dbReference type="NCBI Taxonomy" id="2592653"/>
    <lineage>
        <taxon>Bacteria</taxon>
        <taxon>Bacillati</taxon>
        <taxon>Bacillota</taxon>
        <taxon>Bacilli</taxon>
        <taxon>Lactobacillales</taxon>
        <taxon>Streptococcaceae</taxon>
        <taxon>Lactococcus</taxon>
    </lineage>
</organism>
<keyword evidence="1" id="KW-0436">Ligase</keyword>
<dbReference type="GO" id="GO:0016874">
    <property type="term" value="F:ligase activity"/>
    <property type="evidence" value="ECO:0007669"/>
    <property type="project" value="UniProtKB-KW"/>
</dbReference>
<dbReference type="RefSeq" id="WP_142765896.1">
    <property type="nucleotide sequence ID" value="NZ_CP041356.1"/>
</dbReference>
<dbReference type="AlphaFoldDB" id="A0A514Z6P6"/>
<sequence>MDYSLVLKFDDAFNEFIQSVWNIFEKTHLSTYHLDKAGYFPHVTLESALTQEDISSIKDSMDNIGLKSFYVVFDKISIFPHSDTLTLQLSDDRIIAFRNNLRKELSFTGVENPMFPYVPHLTLMNHQGLQAANVGKSMLSNQLIPSGFAVEIALIELSNKTSDIKIIKKVSLN</sequence>
<dbReference type="OrthoDB" id="463286at2"/>
<name>A0A514Z6P6_9LACT</name>
<dbReference type="Proteomes" id="UP000315128">
    <property type="component" value="Chromosome"/>
</dbReference>
<dbReference type="SUPFAM" id="SSF55144">
    <property type="entry name" value="LigT-like"/>
    <property type="match status" value="1"/>
</dbReference>
<dbReference type="InterPro" id="IPR009097">
    <property type="entry name" value="Cyclic_Pdiesterase"/>
</dbReference>
<evidence type="ECO:0000313" key="1">
    <source>
        <dbReference type="EMBL" id="QDK70279.1"/>
    </source>
</evidence>
<protein>
    <submittedName>
        <fullName evidence="1">2'-5' RNA ligase family protein</fullName>
    </submittedName>
</protein>
<accession>A0A514Z6P6</accession>
<reference evidence="1 2" key="1">
    <citation type="submission" date="2019-07" db="EMBL/GenBank/DDBJ databases">
        <title>Genome sequencing of KACC 19320.</title>
        <authorList>
            <person name="Heo J."/>
            <person name="Kim S.-J."/>
            <person name="Kim J.-S."/>
            <person name="Hong S.-B."/>
            <person name="Kwon S.-W."/>
        </authorList>
    </citation>
    <scope>NUCLEOTIDE SEQUENCE [LARGE SCALE GENOMIC DNA]</scope>
    <source>
        <strain evidence="1 2">KACC 19320</strain>
    </source>
</reference>
<proteinExistence type="predicted"/>